<evidence type="ECO:0000313" key="2">
    <source>
        <dbReference type="EMBL" id="KAF2183401.1"/>
    </source>
</evidence>
<keyword evidence="1" id="KW-0812">Transmembrane</keyword>
<evidence type="ECO:0000313" key="3">
    <source>
        <dbReference type="Proteomes" id="UP000800200"/>
    </source>
</evidence>
<dbReference type="AlphaFoldDB" id="A0A6A6DUQ9"/>
<dbReference type="OrthoDB" id="4586224at2759"/>
<name>A0A6A6DUQ9_9PEZI</name>
<feature type="transmembrane region" description="Helical" evidence="1">
    <location>
        <begin position="129"/>
        <end position="149"/>
    </location>
</feature>
<sequence>MGLDIHFTYQSHDIGFSDWISLLTLCLAPLVAHIVAGVPLPVYLSPRPPRWHEYICKYNPTSILWRYFAIAQRRARARSWTAYDMAASNAGFWTSKGWDGSEEMMGRSREFCVRVPPSPRAVLCSGSTIKTVIVTLQGAQALYVLLAGATKTMDYAATIALDSIFFPLGIFGLLRLSAAFWLTDDYRYSDQKSLQTLDNTSYQHYIPTEVPRTALTIDFIDAPINDLRHRFHSMKSWRSRVVAILFLVPIVSLLGLCLSLITPRPGESISSFSLTTWLLSLFYTILLTATTVLFCIYIVRDRTTTTIIPCIVSTWYKAYTLILFAMMIALIVVSSLETRRSPCGPYTTLPNCLRGE</sequence>
<feature type="transmembrane region" description="Helical" evidence="1">
    <location>
        <begin position="241"/>
        <end position="261"/>
    </location>
</feature>
<reference evidence="2" key="1">
    <citation type="journal article" date="2020" name="Stud. Mycol.">
        <title>101 Dothideomycetes genomes: a test case for predicting lifestyles and emergence of pathogens.</title>
        <authorList>
            <person name="Haridas S."/>
            <person name="Albert R."/>
            <person name="Binder M."/>
            <person name="Bloem J."/>
            <person name="Labutti K."/>
            <person name="Salamov A."/>
            <person name="Andreopoulos B."/>
            <person name="Baker S."/>
            <person name="Barry K."/>
            <person name="Bills G."/>
            <person name="Bluhm B."/>
            <person name="Cannon C."/>
            <person name="Castanera R."/>
            <person name="Culley D."/>
            <person name="Daum C."/>
            <person name="Ezra D."/>
            <person name="Gonzalez J."/>
            <person name="Henrissat B."/>
            <person name="Kuo A."/>
            <person name="Liang C."/>
            <person name="Lipzen A."/>
            <person name="Lutzoni F."/>
            <person name="Magnuson J."/>
            <person name="Mondo S."/>
            <person name="Nolan M."/>
            <person name="Ohm R."/>
            <person name="Pangilinan J."/>
            <person name="Park H.-J."/>
            <person name="Ramirez L."/>
            <person name="Alfaro M."/>
            <person name="Sun H."/>
            <person name="Tritt A."/>
            <person name="Yoshinaga Y."/>
            <person name="Zwiers L.-H."/>
            <person name="Turgeon B."/>
            <person name="Goodwin S."/>
            <person name="Spatafora J."/>
            <person name="Crous P."/>
            <person name="Grigoriev I."/>
        </authorList>
    </citation>
    <scope>NUCLEOTIDE SEQUENCE</scope>
    <source>
        <strain evidence="2">CBS 207.26</strain>
    </source>
</reference>
<feature type="transmembrane region" description="Helical" evidence="1">
    <location>
        <begin position="281"/>
        <end position="299"/>
    </location>
</feature>
<protein>
    <submittedName>
        <fullName evidence="2">Uncharacterized protein</fullName>
    </submittedName>
</protein>
<keyword evidence="3" id="KW-1185">Reference proteome</keyword>
<keyword evidence="1" id="KW-1133">Transmembrane helix</keyword>
<dbReference type="Proteomes" id="UP000800200">
    <property type="component" value="Unassembled WGS sequence"/>
</dbReference>
<proteinExistence type="predicted"/>
<keyword evidence="1" id="KW-0472">Membrane</keyword>
<dbReference type="EMBL" id="ML994643">
    <property type="protein sequence ID" value="KAF2183401.1"/>
    <property type="molecule type" value="Genomic_DNA"/>
</dbReference>
<feature type="transmembrane region" description="Helical" evidence="1">
    <location>
        <begin position="319"/>
        <end position="336"/>
    </location>
</feature>
<accession>A0A6A6DUQ9</accession>
<feature type="transmembrane region" description="Helical" evidence="1">
    <location>
        <begin position="20"/>
        <end position="44"/>
    </location>
</feature>
<feature type="transmembrane region" description="Helical" evidence="1">
    <location>
        <begin position="155"/>
        <end position="182"/>
    </location>
</feature>
<evidence type="ECO:0000256" key="1">
    <source>
        <dbReference type="SAM" id="Phobius"/>
    </source>
</evidence>
<organism evidence="2 3">
    <name type="scientific">Zopfia rhizophila CBS 207.26</name>
    <dbReference type="NCBI Taxonomy" id="1314779"/>
    <lineage>
        <taxon>Eukaryota</taxon>
        <taxon>Fungi</taxon>
        <taxon>Dikarya</taxon>
        <taxon>Ascomycota</taxon>
        <taxon>Pezizomycotina</taxon>
        <taxon>Dothideomycetes</taxon>
        <taxon>Dothideomycetes incertae sedis</taxon>
        <taxon>Zopfiaceae</taxon>
        <taxon>Zopfia</taxon>
    </lineage>
</organism>
<gene>
    <name evidence="2" type="ORF">K469DRAFT_739888</name>
</gene>